<dbReference type="Proteomes" id="UP001200145">
    <property type="component" value="Unassembled WGS sequence"/>
</dbReference>
<keyword evidence="5" id="KW-1185">Reference proteome</keyword>
<dbReference type="InterPro" id="IPR021255">
    <property type="entry name" value="DUF2807"/>
</dbReference>
<feature type="domain" description="Putative auto-transporter adhesin head GIN" evidence="3">
    <location>
        <begin position="42"/>
        <end position="224"/>
    </location>
</feature>
<evidence type="ECO:0000256" key="2">
    <source>
        <dbReference type="SAM" id="SignalP"/>
    </source>
</evidence>
<feature type="signal peptide" evidence="2">
    <location>
        <begin position="1"/>
        <end position="17"/>
    </location>
</feature>
<protein>
    <submittedName>
        <fullName evidence="4">DUF2807 domain-containing protein</fullName>
    </submittedName>
</protein>
<organism evidence="4 5">
    <name type="scientific">Flavihumibacter fluminis</name>
    <dbReference type="NCBI Taxonomy" id="2909236"/>
    <lineage>
        <taxon>Bacteria</taxon>
        <taxon>Pseudomonadati</taxon>
        <taxon>Bacteroidota</taxon>
        <taxon>Chitinophagia</taxon>
        <taxon>Chitinophagales</taxon>
        <taxon>Chitinophagaceae</taxon>
        <taxon>Flavihumibacter</taxon>
    </lineage>
</organism>
<evidence type="ECO:0000259" key="3">
    <source>
        <dbReference type="Pfam" id="PF10988"/>
    </source>
</evidence>
<dbReference type="Gene3D" id="2.160.20.120">
    <property type="match status" value="1"/>
</dbReference>
<evidence type="ECO:0000313" key="5">
    <source>
        <dbReference type="Proteomes" id="UP001200145"/>
    </source>
</evidence>
<evidence type="ECO:0000256" key="1">
    <source>
        <dbReference type="SAM" id="MobiDB-lite"/>
    </source>
</evidence>
<dbReference type="PROSITE" id="PS51257">
    <property type="entry name" value="PROKAR_LIPOPROTEIN"/>
    <property type="match status" value="1"/>
</dbReference>
<dbReference type="RefSeq" id="WP_234865199.1">
    <property type="nucleotide sequence ID" value="NZ_JAKEVY010000002.1"/>
</dbReference>
<reference evidence="4 5" key="1">
    <citation type="submission" date="2022-01" db="EMBL/GenBank/DDBJ databases">
        <title>Flavihumibacter sp. nov., isolated from sediment of a river.</title>
        <authorList>
            <person name="Liu H."/>
        </authorList>
    </citation>
    <scope>NUCLEOTIDE SEQUENCE [LARGE SCALE GENOMIC DNA]</scope>
    <source>
        <strain evidence="4 5">RY-1</strain>
    </source>
</reference>
<evidence type="ECO:0000313" key="4">
    <source>
        <dbReference type="EMBL" id="MCF1714483.1"/>
    </source>
</evidence>
<dbReference type="Pfam" id="PF10988">
    <property type="entry name" value="DUF2807"/>
    <property type="match status" value="1"/>
</dbReference>
<gene>
    <name evidence="4" type="ORF">L0U88_07570</name>
</gene>
<sequence>MKKILMAALLVSLGFSACVFSTGKKVRGDGNVTSANRTPGSFSEVEQKGSFDVELLVGDQHAVMLEGEENIISKIETYIDGSTLKIQTEDGFDLRPTRDVRIKVTAPSYKKVYSYGSGNIVSQSMVKNDEPIEVGTKGSGDIKMEIMAPEVTASIYGSGNVTLKGETRKVTLECTGSGDLNAVDLLSEEANVDIKGSGNASVNSSKSLQVDVKGSGDVRYKGNPSIRSDIHGSGNIKKLD</sequence>
<proteinExistence type="predicted"/>
<feature type="chain" id="PRO_5046742442" evidence="2">
    <location>
        <begin position="18"/>
        <end position="240"/>
    </location>
</feature>
<keyword evidence="2" id="KW-0732">Signal</keyword>
<comment type="caution">
    <text evidence="4">The sequence shown here is derived from an EMBL/GenBank/DDBJ whole genome shotgun (WGS) entry which is preliminary data.</text>
</comment>
<feature type="region of interest" description="Disordered" evidence="1">
    <location>
        <begin position="213"/>
        <end position="240"/>
    </location>
</feature>
<accession>A0ABS9BH76</accession>
<dbReference type="EMBL" id="JAKEVY010000002">
    <property type="protein sequence ID" value="MCF1714483.1"/>
    <property type="molecule type" value="Genomic_DNA"/>
</dbReference>
<dbReference type="PANTHER" id="PTHR39200:SF1">
    <property type="entry name" value="AUTO-TRANSPORTER ADHESIN HEAD GIN DOMAIN-CONTAINING PROTEIN-RELATED"/>
    <property type="match status" value="1"/>
</dbReference>
<dbReference type="PANTHER" id="PTHR39200">
    <property type="entry name" value="HYPOTHETICAL EXPORTED PROTEIN"/>
    <property type="match status" value="1"/>
</dbReference>
<name>A0ABS9BH76_9BACT</name>